<name>A0A7Y7IE65_9MICC</name>
<dbReference type="RefSeq" id="WP_176633561.1">
    <property type="nucleotide sequence ID" value="NZ_JAAMFM010000002.1"/>
</dbReference>
<dbReference type="Proteomes" id="UP000543556">
    <property type="component" value="Unassembled WGS sequence"/>
</dbReference>
<sequence>MTEFPTEPATAAARNADAEPTAGASAVDAVAVDAVPRPGVPVWRVGKPDAFLAAAADVARSAVLDIAADANIGPHAAVRSEGVRTVTHLFECRLPGYAGWQWFATLTRVSRSKDATVNEVGLLPTNGSILAPPWVPWAERVRPEDAKADEPEESGAGDSASGAAEEESWQSGDSGGSGESGHDAGSPGGAGGAPQA</sequence>
<reference evidence="2 3" key="1">
    <citation type="submission" date="2020-02" db="EMBL/GenBank/DDBJ databases">
        <title>Genome sequence of strain AETb3-4.</title>
        <authorList>
            <person name="Gao J."/>
            <person name="Zhang X."/>
        </authorList>
    </citation>
    <scope>NUCLEOTIDE SEQUENCE [LARGE SCALE GENOMIC DNA]</scope>
    <source>
        <strain evidence="2 3">AETb3-4</strain>
    </source>
</reference>
<dbReference type="AlphaFoldDB" id="A0A7Y7IE65"/>
<dbReference type="Pfam" id="PF11228">
    <property type="entry name" value="DUF3027"/>
    <property type="match status" value="1"/>
</dbReference>
<feature type="region of interest" description="Disordered" evidence="1">
    <location>
        <begin position="1"/>
        <end position="20"/>
    </location>
</feature>
<evidence type="ECO:0000313" key="2">
    <source>
        <dbReference type="EMBL" id="NVM93845.1"/>
    </source>
</evidence>
<feature type="region of interest" description="Disordered" evidence="1">
    <location>
        <begin position="143"/>
        <end position="196"/>
    </location>
</feature>
<feature type="compositionally biased region" description="Gly residues" evidence="1">
    <location>
        <begin position="186"/>
        <end position="196"/>
    </location>
</feature>
<protein>
    <submittedName>
        <fullName evidence="2">DUF3027 domain-containing protein</fullName>
    </submittedName>
</protein>
<keyword evidence="3" id="KW-1185">Reference proteome</keyword>
<feature type="compositionally biased region" description="Low complexity" evidence="1">
    <location>
        <begin position="1"/>
        <end position="13"/>
    </location>
</feature>
<dbReference type="EMBL" id="JAAMFM010000002">
    <property type="protein sequence ID" value="NVM93845.1"/>
    <property type="molecule type" value="Genomic_DNA"/>
</dbReference>
<dbReference type="InterPro" id="IPR021391">
    <property type="entry name" value="DUF3027"/>
</dbReference>
<gene>
    <name evidence="2" type="ORF">G6034_02765</name>
</gene>
<comment type="caution">
    <text evidence="2">The sequence shown here is derived from an EMBL/GenBank/DDBJ whole genome shotgun (WGS) entry which is preliminary data.</text>
</comment>
<proteinExistence type="predicted"/>
<organism evidence="2 3">
    <name type="scientific">Arthrobacter wenxiniae</name>
    <dbReference type="NCBI Taxonomy" id="2713570"/>
    <lineage>
        <taxon>Bacteria</taxon>
        <taxon>Bacillati</taxon>
        <taxon>Actinomycetota</taxon>
        <taxon>Actinomycetes</taxon>
        <taxon>Micrococcales</taxon>
        <taxon>Micrococcaceae</taxon>
        <taxon>Arthrobacter</taxon>
    </lineage>
</organism>
<accession>A0A7Y7IE65</accession>
<evidence type="ECO:0000313" key="3">
    <source>
        <dbReference type="Proteomes" id="UP000543556"/>
    </source>
</evidence>
<evidence type="ECO:0000256" key="1">
    <source>
        <dbReference type="SAM" id="MobiDB-lite"/>
    </source>
</evidence>